<dbReference type="SMART" id="SM00320">
    <property type="entry name" value="WD40"/>
    <property type="match status" value="4"/>
</dbReference>
<dbReference type="GO" id="GO:0016226">
    <property type="term" value="P:iron-sulfur cluster assembly"/>
    <property type="evidence" value="ECO:0007669"/>
    <property type="project" value="TreeGrafter"/>
</dbReference>
<evidence type="ECO:0008006" key="3">
    <source>
        <dbReference type="Google" id="ProtNLM"/>
    </source>
</evidence>
<proteinExistence type="predicted"/>
<dbReference type="InterPro" id="IPR001680">
    <property type="entry name" value="WD40_rpt"/>
</dbReference>
<keyword evidence="2" id="KW-1185">Reference proteome</keyword>
<sequence>MQNSQYEIIIEYIKSLLCPDHNLPIKYINYSTDVKIGNRLICSQCGKNGLDGYFEIEAAIHIINQPKISQPITNACLQLSNYIDGIKTKVDSLTNQQIYFLKNTQNRQGITKFQEETQNYSLSNHNEKKTEKIIKQGKDAIENSIRYLERFQMQMLSLLTHQLNQFKNFTEIHKQEYQQNIFVETSIQDYEFFIYSSKFLEVFTTQDNQINSIQTIESPKTKITCIIKAQQKQMFFLGRQDGIVEVYEQLTNGKYISSHQIQAHSYNPSQNYNGVTCIITNQDNSEIITGGQDTLIKQWKFRKNKWNLISQLSEHTGVINSLCYSLDFNILGSTSQDYSFSLFKSSQDVYQKSIQEIKQSRVNTICFVTSTKFFISLNQDRNIYFYQIINPLQQQYQIEQLYNISLNEINTDIHINVQPRFYQQQNLLIFQSNSQTYLISDKDSNKFKIILIEKQNSLKGNIFRLLRFGQLAVQVYQKNLKYFLSLTQFE</sequence>
<dbReference type="Pfam" id="PF00400">
    <property type="entry name" value="WD40"/>
    <property type="match status" value="1"/>
</dbReference>
<accession>A0A8S1X612</accession>
<gene>
    <name evidence="1" type="ORF">PPENT_87.1.T1050146</name>
</gene>
<dbReference type="OrthoDB" id="307592at2759"/>
<dbReference type="PANTHER" id="PTHR19920">
    <property type="entry name" value="WD40 PROTEIN CIAO1"/>
    <property type="match status" value="1"/>
</dbReference>
<dbReference type="AlphaFoldDB" id="A0A8S1X612"/>
<evidence type="ECO:0000313" key="1">
    <source>
        <dbReference type="EMBL" id="CAD8193986.1"/>
    </source>
</evidence>
<name>A0A8S1X612_9CILI</name>
<dbReference type="GO" id="GO:0097361">
    <property type="term" value="C:cytosolic [4Fe-4S] assembly targeting complex"/>
    <property type="evidence" value="ECO:0007669"/>
    <property type="project" value="TreeGrafter"/>
</dbReference>
<reference evidence="1" key="1">
    <citation type="submission" date="2021-01" db="EMBL/GenBank/DDBJ databases">
        <authorList>
            <consortium name="Genoscope - CEA"/>
            <person name="William W."/>
        </authorList>
    </citation>
    <scope>NUCLEOTIDE SEQUENCE</scope>
</reference>
<evidence type="ECO:0000313" key="2">
    <source>
        <dbReference type="Proteomes" id="UP000689195"/>
    </source>
</evidence>
<dbReference type="EMBL" id="CAJJDO010000105">
    <property type="protein sequence ID" value="CAD8193986.1"/>
    <property type="molecule type" value="Genomic_DNA"/>
</dbReference>
<dbReference type="PANTHER" id="PTHR19920:SF0">
    <property type="entry name" value="CYTOSOLIC IRON-SULFUR PROTEIN ASSEMBLY PROTEIN CIAO1-RELATED"/>
    <property type="match status" value="1"/>
</dbReference>
<comment type="caution">
    <text evidence="1">The sequence shown here is derived from an EMBL/GenBank/DDBJ whole genome shotgun (WGS) entry which is preliminary data.</text>
</comment>
<protein>
    <recommendedName>
        <fullName evidence="3">WD domain, G-beta repeat protein</fullName>
    </recommendedName>
</protein>
<dbReference type="Proteomes" id="UP000689195">
    <property type="component" value="Unassembled WGS sequence"/>
</dbReference>
<organism evidence="1 2">
    <name type="scientific">Paramecium pentaurelia</name>
    <dbReference type="NCBI Taxonomy" id="43138"/>
    <lineage>
        <taxon>Eukaryota</taxon>
        <taxon>Sar</taxon>
        <taxon>Alveolata</taxon>
        <taxon>Ciliophora</taxon>
        <taxon>Intramacronucleata</taxon>
        <taxon>Oligohymenophorea</taxon>
        <taxon>Peniculida</taxon>
        <taxon>Parameciidae</taxon>
        <taxon>Paramecium</taxon>
    </lineage>
</organism>